<evidence type="ECO:0000259" key="6">
    <source>
        <dbReference type="Pfam" id="PF02465"/>
    </source>
</evidence>
<evidence type="ECO:0000259" key="7">
    <source>
        <dbReference type="Pfam" id="PF07195"/>
    </source>
</evidence>
<sequence>MNISSTISTSYTSPYDAYKYYTRIGGLASGLDTDSIIQGLMSIQKARYNKLYQQQQLLQWQREDYMNMANEIASFRDYVFDLRVSSSKFISMKAWGDAISGGYIDAAPTANSLVGDYQIKVDQIATPAFMFVSKISSTDLANIQNSPEKAIWVYVNDDNAGNVSIDIKTSNPQDSKYIKIDVSNLDVDGFERALASALKSTGKVDAYYDNVQGKLFIKRLQTGALTAFNLNSEISSIQKDSTMYSNGQNAKVSIKIGNVDYWKDQEFSQNTFTFLGTVITLKKETLVNGVFTYQSFAISKDVDSTINNIKEFLSKYNDLIDKIYSKITERPNREFQPLTEEQKSQMKDDDIKKWEEAAKKGLLYNDSILGSFLNNVRYWVYEKVDSLPEEINQLTDIGIETYSYFDGNKAGKLYIKDEEKLRKALENDPNSVYKLFTASVGTLDDYKKTDPQTGKTYYDYNGYLLKQGLLQRIYYFSKDVINKIYEKAGKPYFTSSYDPNSYIGKQLRYIATQMNAELDRLEKIEERYYKQFSLLESLMSQMNAQSSWLSQQFSSK</sequence>
<dbReference type="GO" id="GO:0007155">
    <property type="term" value="P:cell adhesion"/>
    <property type="evidence" value="ECO:0007669"/>
    <property type="project" value="InterPro"/>
</dbReference>
<keyword evidence="8" id="KW-0969">Cilium</keyword>
<dbReference type="AlphaFoldDB" id="A0A3T0D688"/>
<dbReference type="Proteomes" id="UP000282930">
    <property type="component" value="Chromosome"/>
</dbReference>
<gene>
    <name evidence="8" type="ORF">ELD05_07835</name>
</gene>
<protein>
    <recommendedName>
        <fullName evidence="5">Flagellar hook-associated protein 2</fullName>
        <shortName evidence="5">HAP2</shortName>
    </recommendedName>
    <alternativeName>
        <fullName evidence="5">Flagellar cap protein</fullName>
    </alternativeName>
</protein>
<dbReference type="KEGG" id="ccha:ELD05_07835"/>
<evidence type="ECO:0000313" key="9">
    <source>
        <dbReference type="Proteomes" id="UP000282930"/>
    </source>
</evidence>
<feature type="domain" description="Flagellar hook-associated protein 2 N-terminal" evidence="6">
    <location>
        <begin position="29"/>
        <end position="127"/>
    </location>
</feature>
<organism evidence="8 9">
    <name type="scientific">Caldicellulosiruptor changbaiensis</name>
    <dbReference type="NCBI Taxonomy" id="1222016"/>
    <lineage>
        <taxon>Bacteria</taxon>
        <taxon>Bacillati</taxon>
        <taxon>Bacillota</taxon>
        <taxon>Bacillota incertae sedis</taxon>
        <taxon>Caldicellulosiruptorales</taxon>
        <taxon>Caldicellulosiruptoraceae</taxon>
        <taxon>Caldicellulosiruptor</taxon>
    </lineage>
</organism>
<dbReference type="GO" id="GO:0005576">
    <property type="term" value="C:extracellular region"/>
    <property type="evidence" value="ECO:0007669"/>
    <property type="project" value="UniProtKB-SubCell"/>
</dbReference>
<accession>A0A3T0D688</accession>
<name>A0A3T0D688_9FIRM</name>
<dbReference type="InterPro" id="IPR003481">
    <property type="entry name" value="FliD_N"/>
</dbReference>
<dbReference type="GO" id="GO:0009424">
    <property type="term" value="C:bacterial-type flagellum hook"/>
    <property type="evidence" value="ECO:0007669"/>
    <property type="project" value="UniProtKB-UniRule"/>
</dbReference>
<dbReference type="RefSeq" id="WP_127351986.1">
    <property type="nucleotide sequence ID" value="NZ_CP034791.1"/>
</dbReference>
<dbReference type="PANTHER" id="PTHR30288">
    <property type="entry name" value="FLAGELLAR CAP/ASSEMBLY PROTEIN FLID"/>
    <property type="match status" value="1"/>
</dbReference>
<evidence type="ECO:0000256" key="5">
    <source>
        <dbReference type="RuleBase" id="RU362066"/>
    </source>
</evidence>
<dbReference type="PANTHER" id="PTHR30288:SF0">
    <property type="entry name" value="FLAGELLAR HOOK-ASSOCIATED PROTEIN 2"/>
    <property type="match status" value="1"/>
</dbReference>
<dbReference type="EMBL" id="CP034791">
    <property type="protein sequence ID" value="AZT90564.1"/>
    <property type="molecule type" value="Genomic_DNA"/>
</dbReference>
<comment type="function">
    <text evidence="5">Required for morphogenesis and for the elongation of the flagellar filament by facilitating polymerization of the flagellin monomers at the tip of growing filament. Forms a capping structure, which prevents flagellin subunits (transported through the central channel of the flagellum) from leaking out without polymerization at the distal end.</text>
</comment>
<evidence type="ECO:0000256" key="4">
    <source>
        <dbReference type="ARBA" id="ARBA00023143"/>
    </source>
</evidence>
<dbReference type="Pfam" id="PF07195">
    <property type="entry name" value="FliD_C"/>
    <property type="match status" value="1"/>
</dbReference>
<evidence type="ECO:0000313" key="8">
    <source>
        <dbReference type="EMBL" id="AZT90564.1"/>
    </source>
</evidence>
<feature type="domain" description="Flagellar hook-associated protein 2 C-terminal" evidence="7">
    <location>
        <begin position="248"/>
        <end position="544"/>
    </location>
</feature>
<keyword evidence="8" id="KW-0282">Flagellum</keyword>
<keyword evidence="8" id="KW-0966">Cell projection</keyword>
<dbReference type="GO" id="GO:0009421">
    <property type="term" value="C:bacterial-type flagellum filament cap"/>
    <property type="evidence" value="ECO:0007669"/>
    <property type="project" value="InterPro"/>
</dbReference>
<keyword evidence="9" id="KW-1185">Reference proteome</keyword>
<comment type="subcellular location">
    <subcellularLocation>
        <location evidence="5">Secreted</location>
    </subcellularLocation>
    <subcellularLocation>
        <location evidence="5">Bacterial flagellum</location>
    </subcellularLocation>
</comment>
<reference evidence="8 9" key="1">
    <citation type="submission" date="2018-12" db="EMBL/GenBank/DDBJ databases">
        <title>Genome sequence from the cellulolytic species, Caldicellulosiruptor changbaiensis.</title>
        <authorList>
            <person name="Blumer-Schuette S.E."/>
            <person name="Mendoza C."/>
        </authorList>
    </citation>
    <scope>NUCLEOTIDE SEQUENCE [LARGE SCALE GENOMIC DNA]</scope>
    <source>
        <strain evidence="8 9">CBS-Z</strain>
    </source>
</reference>
<evidence type="ECO:0000256" key="2">
    <source>
        <dbReference type="ARBA" id="ARBA00011255"/>
    </source>
</evidence>
<dbReference type="Pfam" id="PF02465">
    <property type="entry name" value="FliD_N"/>
    <property type="match status" value="1"/>
</dbReference>
<keyword evidence="4 5" id="KW-0975">Bacterial flagellum</keyword>
<keyword evidence="3" id="KW-0175">Coiled coil</keyword>
<dbReference type="InterPro" id="IPR040026">
    <property type="entry name" value="FliD"/>
</dbReference>
<dbReference type="InterPro" id="IPR010809">
    <property type="entry name" value="FliD_C"/>
</dbReference>
<dbReference type="GO" id="GO:0071973">
    <property type="term" value="P:bacterial-type flagellum-dependent cell motility"/>
    <property type="evidence" value="ECO:0007669"/>
    <property type="project" value="TreeGrafter"/>
</dbReference>
<keyword evidence="5" id="KW-0964">Secreted</keyword>
<comment type="subunit">
    <text evidence="2 5">Homopentamer.</text>
</comment>
<evidence type="ECO:0000256" key="3">
    <source>
        <dbReference type="ARBA" id="ARBA00023054"/>
    </source>
</evidence>
<comment type="similarity">
    <text evidence="1 5">Belongs to the FliD family.</text>
</comment>
<evidence type="ECO:0000256" key="1">
    <source>
        <dbReference type="ARBA" id="ARBA00009764"/>
    </source>
</evidence>
<proteinExistence type="inferred from homology"/>